<dbReference type="InParanoid" id="A0A2R6R6X5"/>
<organism evidence="1 2">
    <name type="scientific">Actinidia chinensis var. chinensis</name>
    <name type="common">Chinese soft-hair kiwi</name>
    <dbReference type="NCBI Taxonomy" id="1590841"/>
    <lineage>
        <taxon>Eukaryota</taxon>
        <taxon>Viridiplantae</taxon>
        <taxon>Streptophyta</taxon>
        <taxon>Embryophyta</taxon>
        <taxon>Tracheophyta</taxon>
        <taxon>Spermatophyta</taxon>
        <taxon>Magnoliopsida</taxon>
        <taxon>eudicotyledons</taxon>
        <taxon>Gunneridae</taxon>
        <taxon>Pentapetalae</taxon>
        <taxon>asterids</taxon>
        <taxon>Ericales</taxon>
        <taxon>Actinidiaceae</taxon>
        <taxon>Actinidia</taxon>
    </lineage>
</organism>
<dbReference type="OrthoDB" id="348201at2759"/>
<dbReference type="PANTHER" id="PTHR47605">
    <property type="entry name" value="TRANSCRIPTIONAL ELONGATION REGULATOR MINIYO"/>
    <property type="match status" value="1"/>
</dbReference>
<dbReference type="AlphaFoldDB" id="A0A2R6R6X5"/>
<protein>
    <submittedName>
        <fullName evidence="1">Transcriptional elongation regulator MINIYO like</fullName>
    </submittedName>
</protein>
<accession>A0A2R6R6X5</accession>
<dbReference type="STRING" id="1590841.A0A2R6R6X5"/>
<dbReference type="PANTHER" id="PTHR47605:SF2">
    <property type="entry name" value="TRANSCRIPTIONAL ELONGATION REGULATOR MINIYO"/>
    <property type="match status" value="1"/>
</dbReference>
<name>A0A2R6R6X5_ACTCC</name>
<proteinExistence type="predicted"/>
<comment type="caution">
    <text evidence="1">The sequence shown here is derived from an EMBL/GenBank/DDBJ whole genome shotgun (WGS) entry which is preliminary data.</text>
</comment>
<reference evidence="1 2" key="1">
    <citation type="submission" date="2017-07" db="EMBL/GenBank/DDBJ databases">
        <title>An improved, manually edited Actinidia chinensis var. chinensis (kiwifruit) genome highlights the challenges associated with draft genomes and gene prediction in plants.</title>
        <authorList>
            <person name="Pilkington S."/>
            <person name="Crowhurst R."/>
            <person name="Hilario E."/>
            <person name="Nardozza S."/>
            <person name="Fraser L."/>
            <person name="Peng Y."/>
            <person name="Gunaseelan K."/>
            <person name="Simpson R."/>
            <person name="Tahir J."/>
            <person name="Deroles S."/>
            <person name="Templeton K."/>
            <person name="Luo Z."/>
            <person name="Davy M."/>
            <person name="Cheng C."/>
            <person name="Mcneilage M."/>
            <person name="Scaglione D."/>
            <person name="Liu Y."/>
            <person name="Zhang Q."/>
            <person name="Datson P."/>
            <person name="De Silva N."/>
            <person name="Gardiner S."/>
            <person name="Bassett H."/>
            <person name="Chagne D."/>
            <person name="Mccallum J."/>
            <person name="Dzierzon H."/>
            <person name="Deng C."/>
            <person name="Wang Y.-Y."/>
            <person name="Barron N."/>
            <person name="Manako K."/>
            <person name="Bowen J."/>
            <person name="Foster T."/>
            <person name="Erridge Z."/>
            <person name="Tiffin H."/>
            <person name="Waite C."/>
            <person name="Davies K."/>
            <person name="Grierson E."/>
            <person name="Laing W."/>
            <person name="Kirk R."/>
            <person name="Chen X."/>
            <person name="Wood M."/>
            <person name="Montefiori M."/>
            <person name="Brummell D."/>
            <person name="Schwinn K."/>
            <person name="Catanach A."/>
            <person name="Fullerton C."/>
            <person name="Li D."/>
            <person name="Meiyalaghan S."/>
            <person name="Nieuwenhuizen N."/>
            <person name="Read N."/>
            <person name="Prakash R."/>
            <person name="Hunter D."/>
            <person name="Zhang H."/>
            <person name="Mckenzie M."/>
            <person name="Knabel M."/>
            <person name="Harris A."/>
            <person name="Allan A."/>
            <person name="Chen A."/>
            <person name="Janssen B."/>
            <person name="Plunkett B."/>
            <person name="Dwamena C."/>
            <person name="Voogd C."/>
            <person name="Leif D."/>
            <person name="Lafferty D."/>
            <person name="Souleyre E."/>
            <person name="Varkonyi-Gasic E."/>
            <person name="Gambi F."/>
            <person name="Hanley J."/>
            <person name="Yao J.-L."/>
            <person name="Cheung J."/>
            <person name="David K."/>
            <person name="Warren B."/>
            <person name="Marsh K."/>
            <person name="Snowden K."/>
            <person name="Lin-Wang K."/>
            <person name="Brian L."/>
            <person name="Martinez-Sanchez M."/>
            <person name="Wang M."/>
            <person name="Ileperuma N."/>
            <person name="Macnee N."/>
            <person name="Campin R."/>
            <person name="Mcatee P."/>
            <person name="Drummond R."/>
            <person name="Espley R."/>
            <person name="Ireland H."/>
            <person name="Wu R."/>
            <person name="Atkinson R."/>
            <person name="Karunairetnam S."/>
            <person name="Bulley S."/>
            <person name="Chunkath S."/>
            <person name="Hanley Z."/>
            <person name="Storey R."/>
            <person name="Thrimawithana A."/>
            <person name="Thomson S."/>
            <person name="David C."/>
            <person name="Testolin R."/>
        </authorList>
    </citation>
    <scope>NUCLEOTIDE SEQUENCE [LARGE SCALE GENOMIC DNA]</scope>
    <source>
        <strain evidence="2">cv. Red5</strain>
        <tissue evidence="1">Young leaf</tissue>
    </source>
</reference>
<dbReference type="InterPro" id="IPR055326">
    <property type="entry name" value="MINIYO"/>
</dbReference>
<keyword evidence="2" id="KW-1185">Reference proteome</keyword>
<reference evidence="2" key="2">
    <citation type="journal article" date="2018" name="BMC Genomics">
        <title>A manually annotated Actinidia chinensis var. chinensis (kiwifruit) genome highlights the challenges associated with draft genomes and gene prediction in plants.</title>
        <authorList>
            <person name="Pilkington S.M."/>
            <person name="Crowhurst R."/>
            <person name="Hilario E."/>
            <person name="Nardozza S."/>
            <person name="Fraser L."/>
            <person name="Peng Y."/>
            <person name="Gunaseelan K."/>
            <person name="Simpson R."/>
            <person name="Tahir J."/>
            <person name="Deroles S.C."/>
            <person name="Templeton K."/>
            <person name="Luo Z."/>
            <person name="Davy M."/>
            <person name="Cheng C."/>
            <person name="McNeilage M."/>
            <person name="Scaglione D."/>
            <person name="Liu Y."/>
            <person name="Zhang Q."/>
            <person name="Datson P."/>
            <person name="De Silva N."/>
            <person name="Gardiner S.E."/>
            <person name="Bassett H."/>
            <person name="Chagne D."/>
            <person name="McCallum J."/>
            <person name="Dzierzon H."/>
            <person name="Deng C."/>
            <person name="Wang Y.Y."/>
            <person name="Barron L."/>
            <person name="Manako K."/>
            <person name="Bowen J."/>
            <person name="Foster T.M."/>
            <person name="Erridge Z.A."/>
            <person name="Tiffin H."/>
            <person name="Waite C.N."/>
            <person name="Davies K.M."/>
            <person name="Grierson E.P."/>
            <person name="Laing W.A."/>
            <person name="Kirk R."/>
            <person name="Chen X."/>
            <person name="Wood M."/>
            <person name="Montefiori M."/>
            <person name="Brummell D.A."/>
            <person name="Schwinn K.E."/>
            <person name="Catanach A."/>
            <person name="Fullerton C."/>
            <person name="Li D."/>
            <person name="Meiyalaghan S."/>
            <person name="Nieuwenhuizen N."/>
            <person name="Read N."/>
            <person name="Prakash R."/>
            <person name="Hunter D."/>
            <person name="Zhang H."/>
            <person name="McKenzie M."/>
            <person name="Knabel M."/>
            <person name="Harris A."/>
            <person name="Allan A.C."/>
            <person name="Gleave A."/>
            <person name="Chen A."/>
            <person name="Janssen B.J."/>
            <person name="Plunkett B."/>
            <person name="Ampomah-Dwamena C."/>
            <person name="Voogd C."/>
            <person name="Leif D."/>
            <person name="Lafferty D."/>
            <person name="Souleyre E.J.F."/>
            <person name="Varkonyi-Gasic E."/>
            <person name="Gambi F."/>
            <person name="Hanley J."/>
            <person name="Yao J.L."/>
            <person name="Cheung J."/>
            <person name="David K.M."/>
            <person name="Warren B."/>
            <person name="Marsh K."/>
            <person name="Snowden K.C."/>
            <person name="Lin-Wang K."/>
            <person name="Brian L."/>
            <person name="Martinez-Sanchez M."/>
            <person name="Wang M."/>
            <person name="Ileperuma N."/>
            <person name="Macnee N."/>
            <person name="Campin R."/>
            <person name="McAtee P."/>
            <person name="Drummond R.S.M."/>
            <person name="Espley R.V."/>
            <person name="Ireland H.S."/>
            <person name="Wu R."/>
            <person name="Atkinson R.G."/>
            <person name="Karunairetnam S."/>
            <person name="Bulley S."/>
            <person name="Chunkath S."/>
            <person name="Hanley Z."/>
            <person name="Storey R."/>
            <person name="Thrimawithana A.H."/>
            <person name="Thomson S."/>
            <person name="David C."/>
            <person name="Testolin R."/>
            <person name="Huang H."/>
            <person name="Hellens R.P."/>
            <person name="Schaffer R.J."/>
        </authorList>
    </citation>
    <scope>NUCLEOTIDE SEQUENCE [LARGE SCALE GENOMIC DNA]</scope>
    <source>
        <strain evidence="2">cv. Red5</strain>
    </source>
</reference>
<evidence type="ECO:0000313" key="2">
    <source>
        <dbReference type="Proteomes" id="UP000241394"/>
    </source>
</evidence>
<dbReference type="Gramene" id="PSS21769">
    <property type="protein sequence ID" value="PSS21769"/>
    <property type="gene ID" value="CEY00_Acc10819"/>
</dbReference>
<dbReference type="Proteomes" id="UP000241394">
    <property type="component" value="Chromosome LG9"/>
</dbReference>
<evidence type="ECO:0000313" key="1">
    <source>
        <dbReference type="EMBL" id="PSS21769.1"/>
    </source>
</evidence>
<gene>
    <name evidence="1" type="ORF">CEY00_Acc10819</name>
</gene>
<dbReference type="EMBL" id="NKQK01000009">
    <property type="protein sequence ID" value="PSS21769.1"/>
    <property type="molecule type" value="Genomic_DNA"/>
</dbReference>
<sequence>MSLVKVVDSVDKLIQLPESQILTSSSNGQCTSREGLILAGGIVKSSILEFTNVLTIFMNLITSQWQWTQSIEMFGRGGPAPGVGVGWGAVGGGFWSNDVLLAQTDAGLLISLVEIFQILSAKDLPSGEDMNFTMQRINSVLGVCLIVGPRDGFIMDKALDMLLQVPVLKYFDLCIHHFITIKGLKPLAWEYKEEDYQLFSKMLASHFRNRWLAVKKKLKGVDGSRRVGEKMSKKGGDLAIHEDLDTSDMSSQDHSCTSLDVEWAHQRLPLPMHWFLSPISTINGGKRADLPSASNIINRLQDLPNFLEVAKGGLFFLLGIEVMSSFVSSKIQPPVWSVPLTWKLHYLSIILLAGMGVLKEQKSRGVYENLQVVYAKLVDELRLSRSK</sequence>